<sequence>MARVTLGLNLSWAVKRWPLPEEWAEISAKLDVKYVQFSFDLLDPRSTQDAVEHMAGLIMDAVKRYSIVVHSTFTGLAAYSFNLLSHPDPVMRQDALDWYMRAVDFTAKIGVKATGGHIAAKNVKDYRDSSRRAYIDSALFDLVNALRRYAQAKGLEMILWEPMPVPRETPWTMAETEEVLNRANVGPGVAVKLNIDVGHQCTLSGAEANPYEWLKRFAPHSPSVHIQQTDGKGDRHWPFTEEFNKLGIIKPDKLVEAIDASGAKEVLLLLEYIPPFEAPDDEVLANLENSIKYLKQFIPTA</sequence>
<feature type="domain" description="Xylose isomerase-like TIM barrel" evidence="1">
    <location>
        <begin position="28"/>
        <end position="275"/>
    </location>
</feature>
<proteinExistence type="predicted"/>
<reference evidence="2" key="1">
    <citation type="journal article" date="2020" name="mSystems">
        <title>Genome- and Community-Level Interaction Insights into Carbon Utilization and Element Cycling Functions of Hydrothermarchaeota in Hydrothermal Sediment.</title>
        <authorList>
            <person name="Zhou Z."/>
            <person name="Liu Y."/>
            <person name="Xu W."/>
            <person name="Pan J."/>
            <person name="Luo Z.H."/>
            <person name="Li M."/>
        </authorList>
    </citation>
    <scope>NUCLEOTIDE SEQUENCE [LARGE SCALE GENOMIC DNA]</scope>
    <source>
        <strain evidence="2">SpSt-732</strain>
    </source>
</reference>
<name>A0A7C4FIB7_9CREN</name>
<dbReference type="InterPro" id="IPR036237">
    <property type="entry name" value="Xyl_isomerase-like_sf"/>
</dbReference>
<dbReference type="InterPro" id="IPR013022">
    <property type="entry name" value="Xyl_isomerase-like_TIM-brl"/>
</dbReference>
<keyword evidence="2" id="KW-0413">Isomerase</keyword>
<protein>
    <submittedName>
        <fullName evidence="2">Sugar phosphate isomerase/epimerase</fullName>
    </submittedName>
</protein>
<dbReference type="AlphaFoldDB" id="A0A7C4FIB7"/>
<comment type="caution">
    <text evidence="2">The sequence shown here is derived from an EMBL/GenBank/DDBJ whole genome shotgun (WGS) entry which is preliminary data.</text>
</comment>
<dbReference type="EMBL" id="DTFF01000063">
    <property type="protein sequence ID" value="HGI88148.1"/>
    <property type="molecule type" value="Genomic_DNA"/>
</dbReference>
<dbReference type="Gene3D" id="3.20.20.150">
    <property type="entry name" value="Divalent-metal-dependent TIM barrel enzymes"/>
    <property type="match status" value="1"/>
</dbReference>
<organism evidence="2">
    <name type="scientific">Ignisphaera aggregans</name>
    <dbReference type="NCBI Taxonomy" id="334771"/>
    <lineage>
        <taxon>Archaea</taxon>
        <taxon>Thermoproteota</taxon>
        <taxon>Thermoprotei</taxon>
        <taxon>Desulfurococcales</taxon>
        <taxon>Desulfurococcaceae</taxon>
        <taxon>Ignisphaera</taxon>
    </lineage>
</organism>
<evidence type="ECO:0000259" key="1">
    <source>
        <dbReference type="Pfam" id="PF01261"/>
    </source>
</evidence>
<dbReference type="GO" id="GO:0016853">
    <property type="term" value="F:isomerase activity"/>
    <property type="evidence" value="ECO:0007669"/>
    <property type="project" value="UniProtKB-KW"/>
</dbReference>
<evidence type="ECO:0000313" key="2">
    <source>
        <dbReference type="EMBL" id="HGI88148.1"/>
    </source>
</evidence>
<accession>A0A7C4FIB7</accession>
<dbReference type="SUPFAM" id="SSF51658">
    <property type="entry name" value="Xylose isomerase-like"/>
    <property type="match status" value="1"/>
</dbReference>
<dbReference type="Pfam" id="PF01261">
    <property type="entry name" value="AP_endonuc_2"/>
    <property type="match status" value="1"/>
</dbReference>
<gene>
    <name evidence="2" type="ORF">ENV14_07180</name>
</gene>